<evidence type="ECO:0000256" key="10">
    <source>
        <dbReference type="ARBA" id="ARBA00047913"/>
    </source>
</evidence>
<dbReference type="NCBIfam" id="NF004012">
    <property type="entry name" value="PRK05477.1-2"/>
    <property type="match status" value="1"/>
</dbReference>
<comment type="catalytic activity">
    <reaction evidence="9 11">
        <text>L-aspartyl-tRNA(Asn) + L-glutamine + ATP + H2O = L-asparaginyl-tRNA(Asn) + L-glutamate + ADP + phosphate + 2 H(+)</text>
        <dbReference type="Rhea" id="RHEA:14513"/>
        <dbReference type="Rhea" id="RHEA-COMP:9674"/>
        <dbReference type="Rhea" id="RHEA-COMP:9677"/>
        <dbReference type="ChEBI" id="CHEBI:15377"/>
        <dbReference type="ChEBI" id="CHEBI:15378"/>
        <dbReference type="ChEBI" id="CHEBI:29985"/>
        <dbReference type="ChEBI" id="CHEBI:30616"/>
        <dbReference type="ChEBI" id="CHEBI:43474"/>
        <dbReference type="ChEBI" id="CHEBI:58359"/>
        <dbReference type="ChEBI" id="CHEBI:78515"/>
        <dbReference type="ChEBI" id="CHEBI:78516"/>
        <dbReference type="ChEBI" id="CHEBI:456216"/>
    </reaction>
</comment>
<dbReference type="PANTHER" id="PTHR11659:SF0">
    <property type="entry name" value="GLUTAMYL-TRNA(GLN) AMIDOTRANSFERASE SUBUNIT B, MITOCHONDRIAL"/>
    <property type="match status" value="1"/>
</dbReference>
<dbReference type="SUPFAM" id="SSF55931">
    <property type="entry name" value="Glutamine synthetase/guanido kinase"/>
    <property type="match status" value="1"/>
</dbReference>
<dbReference type="InterPro" id="IPR017959">
    <property type="entry name" value="Asn/Gln-tRNA_amidoTrfase_suB/E"/>
</dbReference>
<comment type="subunit">
    <text evidence="2 11">Heterotrimer of A, B and C subunits.</text>
</comment>
<feature type="domain" description="Asn/Gln amidotransferase" evidence="12">
    <location>
        <begin position="334"/>
        <end position="483"/>
    </location>
</feature>
<evidence type="ECO:0000259" key="12">
    <source>
        <dbReference type="SMART" id="SM00845"/>
    </source>
</evidence>
<dbReference type="NCBIfam" id="NF004014">
    <property type="entry name" value="PRK05477.1-4"/>
    <property type="match status" value="1"/>
</dbReference>
<dbReference type="InterPro" id="IPR042114">
    <property type="entry name" value="GatB_C_1"/>
</dbReference>
<dbReference type="PANTHER" id="PTHR11659">
    <property type="entry name" value="GLUTAMYL-TRNA GLN AMIDOTRANSFERASE SUBUNIT B MITOCHONDRIAL AND PROKARYOTIC PET112-RELATED"/>
    <property type="match status" value="1"/>
</dbReference>
<evidence type="ECO:0000256" key="11">
    <source>
        <dbReference type="HAMAP-Rule" id="MF_00121"/>
    </source>
</evidence>
<dbReference type="EC" id="6.3.5.-" evidence="11"/>
<dbReference type="Pfam" id="PF02637">
    <property type="entry name" value="GatB_Yqey"/>
    <property type="match status" value="1"/>
</dbReference>
<name>A0A6M6BLI6_9BACT</name>
<evidence type="ECO:0000256" key="4">
    <source>
        <dbReference type="ARBA" id="ARBA00022598"/>
    </source>
</evidence>
<dbReference type="EMBL" id="CP053538">
    <property type="protein sequence ID" value="QJX48694.1"/>
    <property type="molecule type" value="Genomic_DNA"/>
</dbReference>
<dbReference type="Gene3D" id="1.10.10.410">
    <property type="match status" value="1"/>
</dbReference>
<keyword evidence="4 11" id="KW-0436">Ligase</keyword>
<dbReference type="Gene3D" id="1.10.150.380">
    <property type="entry name" value="GatB domain, N-terminal subdomain"/>
    <property type="match status" value="1"/>
</dbReference>
<dbReference type="SMART" id="SM00845">
    <property type="entry name" value="GatB_Yqey"/>
    <property type="match status" value="1"/>
</dbReference>
<evidence type="ECO:0000256" key="8">
    <source>
        <dbReference type="ARBA" id="ARBA00024799"/>
    </source>
</evidence>
<proteinExistence type="inferred from homology"/>
<gene>
    <name evidence="11 13" type="primary">gatB</name>
    <name evidence="13" type="ORF">HMJ29_17925</name>
</gene>
<dbReference type="GO" id="GO:0070681">
    <property type="term" value="P:glutaminyl-tRNAGln biosynthesis via transamidation"/>
    <property type="evidence" value="ECO:0007669"/>
    <property type="project" value="TreeGrafter"/>
</dbReference>
<protein>
    <recommendedName>
        <fullName evidence="3 11">Aspartyl/glutamyl-tRNA(Asn/Gln) amidotransferase subunit B</fullName>
        <shortName evidence="11">Asp/Glu-ADT subunit B</shortName>
        <ecNumber evidence="11">6.3.5.-</ecNumber>
    </recommendedName>
</protein>
<comment type="similarity">
    <text evidence="1 11">Belongs to the GatB/GatE family. GatB subfamily.</text>
</comment>
<keyword evidence="5 11" id="KW-0547">Nucleotide-binding</keyword>
<evidence type="ECO:0000256" key="1">
    <source>
        <dbReference type="ARBA" id="ARBA00005306"/>
    </source>
</evidence>
<evidence type="ECO:0000256" key="5">
    <source>
        <dbReference type="ARBA" id="ARBA00022741"/>
    </source>
</evidence>
<dbReference type="InterPro" id="IPR018027">
    <property type="entry name" value="Asn/Gln_amidotransferase"/>
</dbReference>
<dbReference type="GO" id="GO:0050567">
    <property type="term" value="F:glutaminyl-tRNA synthase (glutamine-hydrolyzing) activity"/>
    <property type="evidence" value="ECO:0007669"/>
    <property type="project" value="UniProtKB-UniRule"/>
</dbReference>
<evidence type="ECO:0000256" key="2">
    <source>
        <dbReference type="ARBA" id="ARBA00011123"/>
    </source>
</evidence>
<dbReference type="GO" id="GO:0005524">
    <property type="term" value="F:ATP binding"/>
    <property type="evidence" value="ECO:0007669"/>
    <property type="project" value="UniProtKB-KW"/>
</dbReference>
<dbReference type="InterPro" id="IPR023168">
    <property type="entry name" value="GatB_Yqey_C_2"/>
</dbReference>
<evidence type="ECO:0000256" key="9">
    <source>
        <dbReference type="ARBA" id="ARBA00047380"/>
    </source>
</evidence>
<dbReference type="InterPro" id="IPR004413">
    <property type="entry name" value="GatB"/>
</dbReference>
<dbReference type="KEGG" id="hts:HMJ29_17925"/>
<dbReference type="Proteomes" id="UP000501623">
    <property type="component" value="Chromosome"/>
</dbReference>
<dbReference type="GO" id="GO:0016740">
    <property type="term" value="F:transferase activity"/>
    <property type="evidence" value="ECO:0007669"/>
    <property type="project" value="UniProtKB-KW"/>
</dbReference>
<comment type="catalytic activity">
    <reaction evidence="10 11">
        <text>L-glutamyl-tRNA(Gln) + L-glutamine + ATP + H2O = L-glutaminyl-tRNA(Gln) + L-glutamate + ADP + phosphate + H(+)</text>
        <dbReference type="Rhea" id="RHEA:17521"/>
        <dbReference type="Rhea" id="RHEA-COMP:9681"/>
        <dbReference type="Rhea" id="RHEA-COMP:9684"/>
        <dbReference type="ChEBI" id="CHEBI:15377"/>
        <dbReference type="ChEBI" id="CHEBI:15378"/>
        <dbReference type="ChEBI" id="CHEBI:29985"/>
        <dbReference type="ChEBI" id="CHEBI:30616"/>
        <dbReference type="ChEBI" id="CHEBI:43474"/>
        <dbReference type="ChEBI" id="CHEBI:58359"/>
        <dbReference type="ChEBI" id="CHEBI:78520"/>
        <dbReference type="ChEBI" id="CHEBI:78521"/>
        <dbReference type="ChEBI" id="CHEBI:456216"/>
    </reaction>
</comment>
<dbReference type="AlphaFoldDB" id="A0A6M6BLI6"/>
<keyword evidence="13" id="KW-0808">Transferase</keyword>
<dbReference type="PROSITE" id="PS01234">
    <property type="entry name" value="GATB"/>
    <property type="match status" value="1"/>
</dbReference>
<evidence type="ECO:0000313" key="14">
    <source>
        <dbReference type="Proteomes" id="UP000501623"/>
    </source>
</evidence>
<keyword evidence="14" id="KW-1185">Reference proteome</keyword>
<dbReference type="NCBIfam" id="TIGR00133">
    <property type="entry name" value="gatB"/>
    <property type="match status" value="1"/>
</dbReference>
<dbReference type="InterPro" id="IPR017958">
    <property type="entry name" value="Gln-tRNA_amidoTrfase_suB_CS"/>
</dbReference>
<comment type="function">
    <text evidence="8 11">Allows the formation of correctly charged Asn-tRNA(Asn) or Gln-tRNA(Gln) through the transamidation of misacylated Asp-tRNA(Asn) or Glu-tRNA(Gln) in organisms which lack either or both of asparaginyl-tRNA or glutaminyl-tRNA synthetases. The reaction takes place in the presence of glutamine and ATP through an activated phospho-Asp-tRNA(Asn) or phospho-Glu-tRNA(Gln).</text>
</comment>
<keyword evidence="6 11" id="KW-0067">ATP-binding</keyword>
<evidence type="ECO:0000313" key="13">
    <source>
        <dbReference type="EMBL" id="QJX48694.1"/>
    </source>
</evidence>
<dbReference type="Pfam" id="PF02934">
    <property type="entry name" value="GatB_N"/>
    <property type="match status" value="1"/>
</dbReference>
<dbReference type="SUPFAM" id="SSF89095">
    <property type="entry name" value="GatB/YqeY motif"/>
    <property type="match status" value="1"/>
</dbReference>
<sequence>MDESIKAKYQPVIGLEVHAQLLTRSKMYSSDENEYGALPNNNLSVITLGHPGTLPRVNYTAVEYAMKMGLATNCQIRRDNLFARKNYFYPDLPKGYQITQDKTPICTNGHVEIRLADGSTKKIGITRIHMEEDAGKSMHLAGEVETLVDLNRAGVPLIEIVSEPDIRTAEEAYAYLSEIKKLVQYLDICDGNMEEGSLRCDANISVMLKGADKFGTKVEVKNMNSFRNVQRAIEYEIERQIAMAEAGEVIDSETRGFDAQTGTTNGQRSKETMNDYRYFPEPDLPPVVIDDEWLHRVQAELPALPQQLYARFTGELGLSDYDANVLTADKEVALYFDELTRLTANSKAAANWVTGPVKAYLNERALTLDQFPLTPQHLADIIALIDENKVGHSVASKQLFPYLLDNPTQTAAAAAEAQGLLQQSDAGELEAKIQQVLEANPAKVAEYRAGKKSLTGMFMGELMKLTGGKADPKLANQLLRQQLEA</sequence>
<accession>A0A6M6BLI6</accession>
<dbReference type="GO" id="GO:0006412">
    <property type="term" value="P:translation"/>
    <property type="evidence" value="ECO:0007669"/>
    <property type="project" value="UniProtKB-UniRule"/>
</dbReference>
<dbReference type="InterPro" id="IPR003789">
    <property type="entry name" value="Asn/Gln_tRNA_amidoTrase-B-like"/>
</dbReference>
<dbReference type="RefSeq" id="WP_171592781.1">
    <property type="nucleotide sequence ID" value="NZ_CP053538.1"/>
</dbReference>
<dbReference type="FunFam" id="1.10.10.410:FF:000001">
    <property type="entry name" value="Aspartyl/glutamyl-tRNA(Asn/Gln) amidotransferase subunit B"/>
    <property type="match status" value="1"/>
</dbReference>
<reference evidence="13 14" key="1">
    <citation type="submission" date="2020-05" db="EMBL/GenBank/DDBJ databases">
        <title>Complete genome sequence of Hymenobacter sp. TS19 in Coasted Sand Dune.</title>
        <authorList>
            <person name="Lee J.-H."/>
            <person name="Jung J.-H."/>
            <person name="Jeong S."/>
            <person name="Zhao L."/>
            <person name="Kim M.-K."/>
            <person name="Seo H.-S."/>
            <person name="Lim S."/>
        </authorList>
    </citation>
    <scope>NUCLEOTIDE SEQUENCE [LARGE SCALE GENOMIC DNA]</scope>
    <source>
        <strain evidence="13 14">TS19</strain>
    </source>
</reference>
<keyword evidence="7 11" id="KW-0648">Protein biosynthesis</keyword>
<dbReference type="HAMAP" id="MF_00121">
    <property type="entry name" value="GatB"/>
    <property type="match status" value="1"/>
</dbReference>
<dbReference type="InterPro" id="IPR014746">
    <property type="entry name" value="Gln_synth/guanido_kin_cat_dom"/>
</dbReference>
<evidence type="ECO:0000256" key="3">
    <source>
        <dbReference type="ARBA" id="ARBA00016923"/>
    </source>
</evidence>
<evidence type="ECO:0000256" key="7">
    <source>
        <dbReference type="ARBA" id="ARBA00022917"/>
    </source>
</evidence>
<evidence type="ECO:0000256" key="6">
    <source>
        <dbReference type="ARBA" id="ARBA00022840"/>
    </source>
</evidence>
<dbReference type="InterPro" id="IPR006075">
    <property type="entry name" value="Asn/Gln-tRNA_Trfase_suB/E_cat"/>
</dbReference>
<organism evidence="13 14">
    <name type="scientific">Hymenobacter taeanensis</name>
    <dbReference type="NCBI Taxonomy" id="2735321"/>
    <lineage>
        <taxon>Bacteria</taxon>
        <taxon>Pseudomonadati</taxon>
        <taxon>Bacteroidota</taxon>
        <taxon>Cytophagia</taxon>
        <taxon>Cytophagales</taxon>
        <taxon>Hymenobacteraceae</taxon>
        <taxon>Hymenobacter</taxon>
    </lineage>
</organism>